<accession>A0A963YS53</accession>
<dbReference type="PRINTS" id="PR00035">
    <property type="entry name" value="HTHGNTR"/>
</dbReference>
<dbReference type="EMBL" id="JAESVB010000003">
    <property type="protein sequence ID" value="MCB8875393.1"/>
    <property type="molecule type" value="Genomic_DNA"/>
</dbReference>
<dbReference type="SMART" id="SM00895">
    <property type="entry name" value="FCD"/>
    <property type="match status" value="1"/>
</dbReference>
<keyword evidence="1" id="KW-0805">Transcription regulation</keyword>
<dbReference type="PANTHER" id="PTHR43537">
    <property type="entry name" value="TRANSCRIPTIONAL REGULATOR, GNTR FAMILY"/>
    <property type="match status" value="1"/>
</dbReference>
<evidence type="ECO:0000313" key="5">
    <source>
        <dbReference type="EMBL" id="MCB8875393.1"/>
    </source>
</evidence>
<reference evidence="5" key="2">
    <citation type="submission" date="2021-01" db="EMBL/GenBank/DDBJ databases">
        <authorList>
            <person name="Mieszkin S."/>
            <person name="Pouder E."/>
            <person name="Alain K."/>
        </authorList>
    </citation>
    <scope>NUCLEOTIDE SEQUENCE</scope>
    <source>
        <strain evidence="5">HW T2.11</strain>
    </source>
</reference>
<comment type="caution">
    <text evidence="5">The sequence shown here is derived from an EMBL/GenBank/DDBJ whole genome shotgun (WGS) entry which is preliminary data.</text>
</comment>
<name>A0A963YS53_9PROT</name>
<dbReference type="CDD" id="cd07377">
    <property type="entry name" value="WHTH_GntR"/>
    <property type="match status" value="1"/>
</dbReference>
<proteinExistence type="predicted"/>
<dbReference type="Pfam" id="PF07729">
    <property type="entry name" value="FCD"/>
    <property type="match status" value="1"/>
</dbReference>
<evidence type="ECO:0000256" key="3">
    <source>
        <dbReference type="ARBA" id="ARBA00023163"/>
    </source>
</evidence>
<dbReference type="PROSITE" id="PS50949">
    <property type="entry name" value="HTH_GNTR"/>
    <property type="match status" value="1"/>
</dbReference>
<dbReference type="InterPro" id="IPR000524">
    <property type="entry name" value="Tscrpt_reg_HTH_GntR"/>
</dbReference>
<dbReference type="AlphaFoldDB" id="A0A963YS53"/>
<keyword evidence="6" id="KW-1185">Reference proteome</keyword>
<dbReference type="SUPFAM" id="SSF46785">
    <property type="entry name" value="Winged helix' DNA-binding domain"/>
    <property type="match status" value="1"/>
</dbReference>
<dbReference type="PANTHER" id="PTHR43537:SF5">
    <property type="entry name" value="UXU OPERON TRANSCRIPTIONAL REGULATOR"/>
    <property type="match status" value="1"/>
</dbReference>
<organism evidence="5 6">
    <name type="scientific">Acidisoma silvae</name>
    <dbReference type="NCBI Taxonomy" id="2802396"/>
    <lineage>
        <taxon>Bacteria</taxon>
        <taxon>Pseudomonadati</taxon>
        <taxon>Pseudomonadota</taxon>
        <taxon>Alphaproteobacteria</taxon>
        <taxon>Acetobacterales</taxon>
        <taxon>Acidocellaceae</taxon>
        <taxon>Acidisoma</taxon>
    </lineage>
</organism>
<dbReference type="GO" id="GO:0003700">
    <property type="term" value="F:DNA-binding transcription factor activity"/>
    <property type="evidence" value="ECO:0007669"/>
    <property type="project" value="InterPro"/>
</dbReference>
<evidence type="ECO:0000259" key="4">
    <source>
        <dbReference type="PROSITE" id="PS50949"/>
    </source>
</evidence>
<dbReference type="Gene3D" id="1.20.120.530">
    <property type="entry name" value="GntR ligand-binding domain-like"/>
    <property type="match status" value="1"/>
</dbReference>
<evidence type="ECO:0000256" key="2">
    <source>
        <dbReference type="ARBA" id="ARBA00023125"/>
    </source>
</evidence>
<evidence type="ECO:0000313" key="6">
    <source>
        <dbReference type="Proteomes" id="UP000708298"/>
    </source>
</evidence>
<dbReference type="Pfam" id="PF00392">
    <property type="entry name" value="GntR"/>
    <property type="match status" value="1"/>
</dbReference>
<dbReference type="RefSeq" id="WP_227321047.1">
    <property type="nucleotide sequence ID" value="NZ_JAESVB010000003.1"/>
</dbReference>
<evidence type="ECO:0000256" key="1">
    <source>
        <dbReference type="ARBA" id="ARBA00023015"/>
    </source>
</evidence>
<dbReference type="InterPro" id="IPR008920">
    <property type="entry name" value="TF_FadR/GntR_C"/>
</dbReference>
<dbReference type="GO" id="GO:0003677">
    <property type="term" value="F:DNA binding"/>
    <property type="evidence" value="ECO:0007669"/>
    <property type="project" value="UniProtKB-KW"/>
</dbReference>
<dbReference type="Proteomes" id="UP000708298">
    <property type="component" value="Unassembled WGS sequence"/>
</dbReference>
<dbReference type="InterPro" id="IPR036390">
    <property type="entry name" value="WH_DNA-bd_sf"/>
</dbReference>
<keyword evidence="3" id="KW-0804">Transcription</keyword>
<keyword evidence="2" id="KW-0238">DNA-binding</keyword>
<dbReference type="InterPro" id="IPR036388">
    <property type="entry name" value="WH-like_DNA-bd_sf"/>
</dbReference>
<dbReference type="SUPFAM" id="SSF48008">
    <property type="entry name" value="GntR ligand-binding domain-like"/>
    <property type="match status" value="1"/>
</dbReference>
<gene>
    <name evidence="5" type="ORF">ASILVAE211_09395</name>
</gene>
<reference evidence="5" key="1">
    <citation type="journal article" date="2021" name="Microorganisms">
        <title>Acidisoma silvae sp. nov. and Acidisomacellulosilytica sp. nov., Two Acidophilic Bacteria Isolated from Decaying Wood, Hydrolyzing Cellulose and Producing Poly-3-hydroxybutyrate.</title>
        <authorList>
            <person name="Mieszkin S."/>
            <person name="Pouder E."/>
            <person name="Uroz S."/>
            <person name="Simon-Colin C."/>
            <person name="Alain K."/>
        </authorList>
    </citation>
    <scope>NUCLEOTIDE SEQUENCE</scope>
    <source>
        <strain evidence="5">HW T2.11</strain>
    </source>
</reference>
<protein>
    <submittedName>
        <fullName evidence="5">FadR family transcriptional regulator</fullName>
    </submittedName>
</protein>
<dbReference type="Gene3D" id="1.10.10.10">
    <property type="entry name" value="Winged helix-like DNA-binding domain superfamily/Winged helix DNA-binding domain"/>
    <property type="match status" value="1"/>
</dbReference>
<dbReference type="InterPro" id="IPR011711">
    <property type="entry name" value="GntR_C"/>
</dbReference>
<feature type="domain" description="HTH gntR-type" evidence="4">
    <location>
        <begin position="9"/>
        <end position="77"/>
    </location>
</feature>
<dbReference type="SMART" id="SM00345">
    <property type="entry name" value="HTH_GNTR"/>
    <property type="match status" value="1"/>
</dbReference>
<sequence length="250" mass="27646">MALEAIQKGRLYSQIADRLCELIRSGDYPPGSFLPSERELAAALEVSRSSVREALIALEVLGVVDVRVGAGMEVLRVPDASATRDIMAQLVRINLAEPDPELPVTLDLSAEIPPFALLQARRLVEPETAALAARHATSVQIDTLRIAFARNQRDNREGSRTNPGDRQFHIAIAQASANPAYEMLITLLLGHRYSPLFRHLQHLYTPEDMAFRSEREHGAVLDAIVARDADLARARMATHLDSVIAIFDRE</sequence>